<name>A0A8S0T451_OLEEU</name>
<proteinExistence type="predicted"/>
<evidence type="ECO:0000313" key="1">
    <source>
        <dbReference type="EMBL" id="CAA2998556.1"/>
    </source>
</evidence>
<accession>A0A8S0T451</accession>
<keyword evidence="2" id="KW-1185">Reference proteome</keyword>
<organism evidence="1 2">
    <name type="scientific">Olea europaea subsp. europaea</name>
    <dbReference type="NCBI Taxonomy" id="158383"/>
    <lineage>
        <taxon>Eukaryota</taxon>
        <taxon>Viridiplantae</taxon>
        <taxon>Streptophyta</taxon>
        <taxon>Embryophyta</taxon>
        <taxon>Tracheophyta</taxon>
        <taxon>Spermatophyta</taxon>
        <taxon>Magnoliopsida</taxon>
        <taxon>eudicotyledons</taxon>
        <taxon>Gunneridae</taxon>
        <taxon>Pentapetalae</taxon>
        <taxon>asterids</taxon>
        <taxon>lamiids</taxon>
        <taxon>Lamiales</taxon>
        <taxon>Oleaceae</taxon>
        <taxon>Oleeae</taxon>
        <taxon>Olea</taxon>
    </lineage>
</organism>
<sequence length="82" mass="9022">MVVEVVTIALKQAKDMTAAAQAHFKERLFEIIDDHPTVVKVVARALKQAKDMAAAVQDNHIARTNRGRVCLNPSSRGLKSLQ</sequence>
<dbReference type="Proteomes" id="UP000594638">
    <property type="component" value="Unassembled WGS sequence"/>
</dbReference>
<dbReference type="EMBL" id="CACTIH010005597">
    <property type="protein sequence ID" value="CAA2998556.1"/>
    <property type="molecule type" value="Genomic_DNA"/>
</dbReference>
<evidence type="ECO:0000313" key="2">
    <source>
        <dbReference type="Proteomes" id="UP000594638"/>
    </source>
</evidence>
<gene>
    <name evidence="1" type="ORF">OLEA9_A027601</name>
</gene>
<protein>
    <submittedName>
        <fullName evidence="1">Uncharacterized protein</fullName>
    </submittedName>
</protein>
<dbReference type="AlphaFoldDB" id="A0A8S0T451"/>
<reference evidence="1 2" key="1">
    <citation type="submission" date="2019-12" db="EMBL/GenBank/DDBJ databases">
        <authorList>
            <person name="Alioto T."/>
            <person name="Alioto T."/>
            <person name="Gomez Garrido J."/>
        </authorList>
    </citation>
    <scope>NUCLEOTIDE SEQUENCE [LARGE SCALE GENOMIC DNA]</scope>
</reference>
<dbReference type="Gramene" id="OE9A027601T1">
    <property type="protein sequence ID" value="OE9A027601C1"/>
    <property type="gene ID" value="OE9A027601"/>
</dbReference>
<comment type="caution">
    <text evidence="1">The sequence shown here is derived from an EMBL/GenBank/DDBJ whole genome shotgun (WGS) entry which is preliminary data.</text>
</comment>